<dbReference type="AlphaFoldDB" id="A0A812IU70"/>
<comment type="caution">
    <text evidence="5">The sequence shown here is derived from an EMBL/GenBank/DDBJ whole genome shotgun (WGS) entry which is preliminary data.</text>
</comment>
<dbReference type="SUPFAM" id="SSF47473">
    <property type="entry name" value="EF-hand"/>
    <property type="match status" value="1"/>
</dbReference>
<feature type="domain" description="EF-hand" evidence="4">
    <location>
        <begin position="59"/>
        <end position="94"/>
    </location>
</feature>
<evidence type="ECO:0000256" key="3">
    <source>
        <dbReference type="SAM" id="SignalP"/>
    </source>
</evidence>
<dbReference type="SMART" id="SM00054">
    <property type="entry name" value="EFh"/>
    <property type="match status" value="2"/>
</dbReference>
<proteinExistence type="predicted"/>
<gene>
    <name evidence="5" type="ORF">SPIL2461_LOCUS939</name>
</gene>
<evidence type="ECO:0000313" key="6">
    <source>
        <dbReference type="Proteomes" id="UP000649617"/>
    </source>
</evidence>
<dbReference type="PROSITE" id="PS50222">
    <property type="entry name" value="EF_HAND_2"/>
    <property type="match status" value="2"/>
</dbReference>
<dbReference type="PROSITE" id="PS00018">
    <property type="entry name" value="EF_HAND_1"/>
    <property type="match status" value="2"/>
</dbReference>
<organism evidence="5 6">
    <name type="scientific">Symbiodinium pilosum</name>
    <name type="common">Dinoflagellate</name>
    <dbReference type="NCBI Taxonomy" id="2952"/>
    <lineage>
        <taxon>Eukaryota</taxon>
        <taxon>Sar</taxon>
        <taxon>Alveolata</taxon>
        <taxon>Dinophyceae</taxon>
        <taxon>Suessiales</taxon>
        <taxon>Symbiodiniaceae</taxon>
        <taxon>Symbiodinium</taxon>
    </lineage>
</organism>
<reference evidence="5" key="1">
    <citation type="submission" date="2021-02" db="EMBL/GenBank/DDBJ databases">
        <authorList>
            <person name="Dougan E. K."/>
            <person name="Rhodes N."/>
            <person name="Thang M."/>
            <person name="Chan C."/>
        </authorList>
    </citation>
    <scope>NUCLEOTIDE SEQUENCE</scope>
</reference>
<dbReference type="Pfam" id="PF13499">
    <property type="entry name" value="EF-hand_7"/>
    <property type="match status" value="1"/>
</dbReference>
<keyword evidence="3" id="KW-0732">Signal</keyword>
<evidence type="ECO:0000256" key="2">
    <source>
        <dbReference type="SAM" id="MobiDB-lite"/>
    </source>
</evidence>
<dbReference type="Gene3D" id="1.10.238.10">
    <property type="entry name" value="EF-hand"/>
    <property type="match status" value="1"/>
</dbReference>
<accession>A0A812IU70</accession>
<dbReference type="EMBL" id="CAJNIZ010000876">
    <property type="protein sequence ID" value="CAE7177229.1"/>
    <property type="molecule type" value="Genomic_DNA"/>
</dbReference>
<feature type="domain" description="EF-hand" evidence="4">
    <location>
        <begin position="19"/>
        <end position="54"/>
    </location>
</feature>
<evidence type="ECO:0000259" key="4">
    <source>
        <dbReference type="PROSITE" id="PS50222"/>
    </source>
</evidence>
<protein>
    <recommendedName>
        <fullName evidence="4">EF-hand domain-containing protein</fullName>
    </recommendedName>
</protein>
<keyword evidence="1" id="KW-0106">Calcium</keyword>
<feature type="compositionally biased region" description="Acidic residues" evidence="2">
    <location>
        <begin position="101"/>
        <end position="114"/>
    </location>
</feature>
<feature type="region of interest" description="Disordered" evidence="2">
    <location>
        <begin position="53"/>
        <end position="114"/>
    </location>
</feature>
<feature type="chain" id="PRO_5032827777" description="EF-hand domain-containing protein" evidence="3">
    <location>
        <begin position="19"/>
        <end position="114"/>
    </location>
</feature>
<feature type="signal peptide" evidence="3">
    <location>
        <begin position="1"/>
        <end position="18"/>
    </location>
</feature>
<dbReference type="InterPro" id="IPR011992">
    <property type="entry name" value="EF-hand-dom_pair"/>
</dbReference>
<dbReference type="InterPro" id="IPR002048">
    <property type="entry name" value="EF_hand_dom"/>
</dbReference>
<name>A0A812IU70_SYMPI</name>
<dbReference type="OrthoDB" id="10480020at2759"/>
<dbReference type="GO" id="GO:0005509">
    <property type="term" value="F:calcium ion binding"/>
    <property type="evidence" value="ECO:0007669"/>
    <property type="project" value="InterPro"/>
</dbReference>
<keyword evidence="6" id="KW-1185">Reference proteome</keyword>
<dbReference type="Proteomes" id="UP000649617">
    <property type="component" value="Unassembled WGS sequence"/>
</dbReference>
<sequence length="114" mass="12677">MRAVLCLCLLASTGALQGADEASAKALFTRLDTNNDGSVDQEELLAWMMQQDPEMAHEDAEEEASSAFEAFDEDKNQKMSQAEFAEAVQTMEGLNERDKNDDEEENDVETAEEH</sequence>
<dbReference type="InterPro" id="IPR018247">
    <property type="entry name" value="EF_Hand_1_Ca_BS"/>
</dbReference>
<evidence type="ECO:0000256" key="1">
    <source>
        <dbReference type="ARBA" id="ARBA00022837"/>
    </source>
</evidence>
<evidence type="ECO:0000313" key="5">
    <source>
        <dbReference type="EMBL" id="CAE7177229.1"/>
    </source>
</evidence>